<comment type="caution">
    <text evidence="2">The sequence shown here is derived from an EMBL/GenBank/DDBJ whole genome shotgun (WGS) entry which is preliminary data.</text>
</comment>
<dbReference type="PANTHER" id="PTHR37433:SF19">
    <property type="entry name" value="ACTIVIN_RECP DOMAIN-CONTAINING PROTEIN"/>
    <property type="match status" value="1"/>
</dbReference>
<proteinExistence type="predicted"/>
<keyword evidence="3" id="KW-1185">Reference proteome</keyword>
<dbReference type="Proteomes" id="UP001328107">
    <property type="component" value="Unassembled WGS sequence"/>
</dbReference>
<organism evidence="2 3">
    <name type="scientific">Pristionchus mayeri</name>
    <dbReference type="NCBI Taxonomy" id="1317129"/>
    <lineage>
        <taxon>Eukaryota</taxon>
        <taxon>Metazoa</taxon>
        <taxon>Ecdysozoa</taxon>
        <taxon>Nematoda</taxon>
        <taxon>Chromadorea</taxon>
        <taxon>Rhabditida</taxon>
        <taxon>Rhabditina</taxon>
        <taxon>Diplogasteromorpha</taxon>
        <taxon>Diplogasteroidea</taxon>
        <taxon>Neodiplogasteridae</taxon>
        <taxon>Pristionchus</taxon>
    </lineage>
</organism>
<gene>
    <name evidence="2" type="ORF">PMAYCL1PPCAC_22300</name>
</gene>
<evidence type="ECO:0000313" key="3">
    <source>
        <dbReference type="Proteomes" id="UP001328107"/>
    </source>
</evidence>
<name>A0AAN5CXJ4_9BILA</name>
<evidence type="ECO:0000313" key="2">
    <source>
        <dbReference type="EMBL" id="GMR52105.1"/>
    </source>
</evidence>
<protein>
    <submittedName>
        <fullName evidence="2">Uncharacterized protein</fullName>
    </submittedName>
</protein>
<sequence length="164" mass="18085">MEVFIVSILFLPISYSLQCYEKLDLAAEPSNCTGDACVTRIQFGSSVAPMYFQGCISNVDASTGCFEGPMKNVCICLEDFCNVEKFDFAPYMPNNNSTCPAPESSGCDITTCLFTTDKDMKNTCLSFGEPVTLHELFINTIMIDQTSVLNNKKKIVDKSMVLSK</sequence>
<keyword evidence="1" id="KW-0732">Signal</keyword>
<evidence type="ECO:0000256" key="1">
    <source>
        <dbReference type="SAM" id="SignalP"/>
    </source>
</evidence>
<dbReference type="EMBL" id="BTRK01000005">
    <property type="protein sequence ID" value="GMR52105.1"/>
    <property type="molecule type" value="Genomic_DNA"/>
</dbReference>
<feature type="non-terminal residue" evidence="2">
    <location>
        <position position="164"/>
    </location>
</feature>
<dbReference type="AlphaFoldDB" id="A0AAN5CXJ4"/>
<accession>A0AAN5CXJ4</accession>
<dbReference type="PANTHER" id="PTHR37433">
    <property type="entry name" value="PROTEIN CBG25136-RELATED"/>
    <property type="match status" value="1"/>
</dbReference>
<feature type="chain" id="PRO_5043034458" evidence="1">
    <location>
        <begin position="17"/>
        <end position="164"/>
    </location>
</feature>
<reference evidence="3" key="1">
    <citation type="submission" date="2022-10" db="EMBL/GenBank/DDBJ databases">
        <title>Genome assembly of Pristionchus species.</title>
        <authorList>
            <person name="Yoshida K."/>
            <person name="Sommer R.J."/>
        </authorList>
    </citation>
    <scope>NUCLEOTIDE SEQUENCE [LARGE SCALE GENOMIC DNA]</scope>
    <source>
        <strain evidence="3">RS5460</strain>
    </source>
</reference>
<feature type="signal peptide" evidence="1">
    <location>
        <begin position="1"/>
        <end position="16"/>
    </location>
</feature>